<name>A0ABQ7VX90_SOLTU</name>
<reference evidence="1 2" key="1">
    <citation type="journal article" date="2021" name="bioRxiv">
        <title>Chromosome-scale and haplotype-resolved genome assembly of a tetraploid potato cultivar.</title>
        <authorList>
            <person name="Sun H."/>
            <person name="Jiao W.-B."/>
            <person name="Krause K."/>
            <person name="Campoy J.A."/>
            <person name="Goel M."/>
            <person name="Folz-Donahue K."/>
            <person name="Kukat C."/>
            <person name="Huettel B."/>
            <person name="Schneeberger K."/>
        </authorList>
    </citation>
    <scope>NUCLEOTIDE SEQUENCE [LARGE SCALE GENOMIC DNA]</scope>
    <source>
        <strain evidence="1">SolTubOtavaFocal</strain>
        <tissue evidence="1">Leaves</tissue>
    </source>
</reference>
<gene>
    <name evidence="1" type="ORF">KY290_010226</name>
</gene>
<protein>
    <submittedName>
        <fullName evidence="1">Uncharacterized protein</fullName>
    </submittedName>
</protein>
<proteinExistence type="predicted"/>
<sequence>MTMRVITSNSNVEQLSVRYSNPKNGASEIKSETVERAVIPNRRSSDIKAIAADASVFSFGEDEDYESEQVGPFSGVGKGLMGMGSLGGSHVDLHSTQDSYVLSHVAYFFHIICHVMRLTGLLSWRFEGSFGPCPF</sequence>
<organism evidence="1 2">
    <name type="scientific">Solanum tuberosum</name>
    <name type="common">Potato</name>
    <dbReference type="NCBI Taxonomy" id="4113"/>
    <lineage>
        <taxon>Eukaryota</taxon>
        <taxon>Viridiplantae</taxon>
        <taxon>Streptophyta</taxon>
        <taxon>Embryophyta</taxon>
        <taxon>Tracheophyta</taxon>
        <taxon>Spermatophyta</taxon>
        <taxon>Magnoliopsida</taxon>
        <taxon>eudicotyledons</taxon>
        <taxon>Gunneridae</taxon>
        <taxon>Pentapetalae</taxon>
        <taxon>asterids</taxon>
        <taxon>lamiids</taxon>
        <taxon>Solanales</taxon>
        <taxon>Solanaceae</taxon>
        <taxon>Solanoideae</taxon>
        <taxon>Solaneae</taxon>
        <taxon>Solanum</taxon>
    </lineage>
</organism>
<evidence type="ECO:0000313" key="2">
    <source>
        <dbReference type="Proteomes" id="UP000826656"/>
    </source>
</evidence>
<comment type="caution">
    <text evidence="1">The sequence shown here is derived from an EMBL/GenBank/DDBJ whole genome shotgun (WGS) entry which is preliminary data.</text>
</comment>
<dbReference type="Proteomes" id="UP000826656">
    <property type="component" value="Unassembled WGS sequence"/>
</dbReference>
<keyword evidence="2" id="KW-1185">Reference proteome</keyword>
<dbReference type="EMBL" id="JAIVGD010000005">
    <property type="protein sequence ID" value="KAH0773089.1"/>
    <property type="molecule type" value="Genomic_DNA"/>
</dbReference>
<accession>A0ABQ7VX90</accession>
<evidence type="ECO:0000313" key="1">
    <source>
        <dbReference type="EMBL" id="KAH0773089.1"/>
    </source>
</evidence>